<evidence type="ECO:0000256" key="5">
    <source>
        <dbReference type="PROSITE-ProRule" id="PRU00810"/>
    </source>
</evidence>
<feature type="region of interest" description="Disordered" evidence="6">
    <location>
        <begin position="645"/>
        <end position="682"/>
    </location>
</feature>
<gene>
    <name evidence="8" type="ORF">CEPIT_LOCUS9768</name>
</gene>
<dbReference type="PROSITE" id="PS51477">
    <property type="entry name" value="PAH"/>
    <property type="match status" value="2"/>
</dbReference>
<dbReference type="AlphaFoldDB" id="A0AAV0CZJ9"/>
<organism evidence="8 9">
    <name type="scientific">Cuscuta epithymum</name>
    <dbReference type="NCBI Taxonomy" id="186058"/>
    <lineage>
        <taxon>Eukaryota</taxon>
        <taxon>Viridiplantae</taxon>
        <taxon>Streptophyta</taxon>
        <taxon>Embryophyta</taxon>
        <taxon>Tracheophyta</taxon>
        <taxon>Spermatophyta</taxon>
        <taxon>Magnoliopsida</taxon>
        <taxon>eudicotyledons</taxon>
        <taxon>Gunneridae</taxon>
        <taxon>Pentapetalae</taxon>
        <taxon>asterids</taxon>
        <taxon>lamiids</taxon>
        <taxon>Solanales</taxon>
        <taxon>Convolvulaceae</taxon>
        <taxon>Cuscuteae</taxon>
        <taxon>Cuscuta</taxon>
        <taxon>Cuscuta subgen. Cuscuta</taxon>
    </lineage>
</organism>
<evidence type="ECO:0000256" key="3">
    <source>
        <dbReference type="ARBA" id="ARBA00022737"/>
    </source>
</evidence>
<dbReference type="FunFam" id="1.20.1160.11:FF:000001">
    <property type="entry name" value="Paired amphipathic helix protein Sin3"/>
    <property type="match status" value="1"/>
</dbReference>
<feature type="compositionally biased region" description="Basic and acidic residues" evidence="6">
    <location>
        <begin position="303"/>
        <end position="330"/>
    </location>
</feature>
<dbReference type="Pfam" id="PF08295">
    <property type="entry name" value="Sin3_corepress"/>
    <property type="match status" value="1"/>
</dbReference>
<dbReference type="GO" id="GO:0000785">
    <property type="term" value="C:chromatin"/>
    <property type="evidence" value="ECO:0007669"/>
    <property type="project" value="TreeGrafter"/>
</dbReference>
<keyword evidence="9" id="KW-1185">Reference proteome</keyword>
<feature type="region of interest" description="Disordered" evidence="6">
    <location>
        <begin position="738"/>
        <end position="853"/>
    </location>
</feature>
<dbReference type="InterPro" id="IPR039774">
    <property type="entry name" value="Sin3-like"/>
</dbReference>
<accession>A0AAV0CZJ9</accession>
<comment type="subcellular location">
    <subcellularLocation>
        <location evidence="1 5">Nucleus</location>
    </subcellularLocation>
</comment>
<dbReference type="Pfam" id="PF16879">
    <property type="entry name" value="Sin3a_C"/>
    <property type="match status" value="1"/>
</dbReference>
<feature type="region of interest" description="Disordered" evidence="6">
    <location>
        <begin position="1"/>
        <end position="35"/>
    </location>
</feature>
<dbReference type="PANTHER" id="PTHR12346:SF0">
    <property type="entry name" value="SIN3A, ISOFORM G"/>
    <property type="match status" value="1"/>
</dbReference>
<dbReference type="InterPro" id="IPR031693">
    <property type="entry name" value="Sin3_C"/>
</dbReference>
<evidence type="ECO:0000313" key="8">
    <source>
        <dbReference type="EMBL" id="CAH9086364.1"/>
    </source>
</evidence>
<feature type="compositionally biased region" description="Low complexity" evidence="6">
    <location>
        <begin position="820"/>
        <end position="832"/>
    </location>
</feature>
<dbReference type="InterPro" id="IPR036600">
    <property type="entry name" value="PAH_sf"/>
</dbReference>
<dbReference type="InterPro" id="IPR013194">
    <property type="entry name" value="HDAC_interact_dom"/>
</dbReference>
<sequence length="1141" mass="130964">MKRSGDELHRSPNSRRPISSSSHAEGSGQPQMMSGSNAQKLTTVDALAYLKAVKDIFQDKREKYDEFLEAMKDFKAQRIDTSGVIARVKDLFRGHRDLILGFNTFLPKGYEITLLPEDEPPPVKKPVEFDEAITFVNKIKTRFQGDGYVYKSFLDILNMYRKESKSISEVYDRVASLLHEHPDLLEEFTHFLPDTSAATRVHYHSNRTLALQWDDKSSPLTRGRPLNDEKKVIASHADYDLSEDRSDPEHEKAMLRVEKERYRLMEKEKIDKEQDEKRTERNLVTDNFHQGSQWNDGKFPKPVKPERDRYRDRPWEDRNKDCDTREQDRHDRGVAIGSRDLQGRKMPFLSKDKYMENPIHELDLSNCEHCTPSYRLLPENYPIPIASQRTELGAQVLNDHWVSVTSGSEDYSFKHMRKNQYEESLFRCEDDRYELDMLLESVKVTTKRVEEVLDKINDNTINLDNAFRIEEYFTALNLRCIERLYGDHGLDVIDVLRRSTHLALPVILSRLKQKLGEWEQCRSDFDKVWAEIYAKNHHKSLDHRSFYFKQQDSKNLSTKALLAEVKEISDKKCEEDYVLLSIATGNRLPISPHMEFTFADSAIHQDLFRLIKHSCEEVCITEQLHKIMKVWVTLVEPMLGLPPCSQGEDEGKDCNTGSGTDITARQLKNDGNGDEDPQAEFSSSSIAHLDGSGFDIVTQEASHDVGEIELASVQISSIGASTVNATSGLIEEVKEECFSNTKGSSAETKKAFEDDENFKLEREEGELSPNVDEENNTGEELSNNPYEKKHQIGEAEGGNANAHRSSRNSGSENRNRSHENPPNQRNHNNVNENKGESEGEVEGRDSDVSPSLECGVQTAKPLATKILPLGLHEEGSRIFYGNDSFYVLFRLYQILYERIHKAKLQSLLAENRRRISSDGNPDPFSRFMNTVLGLLDGSCDNAKFEDECRAIVGSQSYILFTVDKLIYKIVKQLQTIATEEMENKLLQLYTYEKSRKSAASCDIVYHENTRILFPNENIYRIECLSAPTRVSIQLIDPEYDKHEVAGGAIEQNFASYHCGFLSSDPEKPNFFLNRYKRKFGNEDTTSLKTKAMDELQVINGLECKISCKTLKVSYVLGTEDYLFRKRKKRKMEEQRSQQSTD</sequence>
<protein>
    <recommendedName>
        <fullName evidence="7">Histone deacetylase interacting domain-containing protein</fullName>
    </recommendedName>
</protein>
<dbReference type="SMART" id="SM00761">
    <property type="entry name" value="HDAC_interact"/>
    <property type="match status" value="1"/>
</dbReference>
<evidence type="ECO:0000256" key="2">
    <source>
        <dbReference type="ARBA" id="ARBA00022491"/>
    </source>
</evidence>
<keyword evidence="3" id="KW-0677">Repeat</keyword>
<dbReference type="FunFam" id="1.20.1160.11:FF:000003">
    <property type="entry name" value="Paired amphipathic helix SIN3-like protein"/>
    <property type="match status" value="1"/>
</dbReference>
<feature type="compositionally biased region" description="Basic and acidic residues" evidence="6">
    <location>
        <begin position="747"/>
        <end position="762"/>
    </location>
</feature>
<proteinExistence type="predicted"/>
<name>A0AAV0CZJ9_9ASTE</name>
<comment type="caution">
    <text evidence="8">The sequence shown here is derived from an EMBL/GenBank/DDBJ whole genome shotgun (WGS) entry which is preliminary data.</text>
</comment>
<feature type="compositionally biased region" description="Basic and acidic residues" evidence="6">
    <location>
        <begin position="1"/>
        <end position="10"/>
    </location>
</feature>
<dbReference type="SUPFAM" id="SSF47762">
    <property type="entry name" value="PAH2 domain"/>
    <property type="match status" value="2"/>
</dbReference>
<evidence type="ECO:0000256" key="4">
    <source>
        <dbReference type="ARBA" id="ARBA00023242"/>
    </source>
</evidence>
<dbReference type="EMBL" id="CAMAPF010000056">
    <property type="protein sequence ID" value="CAH9086364.1"/>
    <property type="molecule type" value="Genomic_DNA"/>
</dbReference>
<reference evidence="8" key="1">
    <citation type="submission" date="2022-07" db="EMBL/GenBank/DDBJ databases">
        <authorList>
            <person name="Macas J."/>
            <person name="Novak P."/>
            <person name="Neumann P."/>
        </authorList>
    </citation>
    <scope>NUCLEOTIDE SEQUENCE</scope>
</reference>
<evidence type="ECO:0000313" key="9">
    <source>
        <dbReference type="Proteomes" id="UP001152523"/>
    </source>
</evidence>
<dbReference type="PANTHER" id="PTHR12346">
    <property type="entry name" value="SIN3B-RELATED"/>
    <property type="match status" value="1"/>
</dbReference>
<evidence type="ECO:0000256" key="1">
    <source>
        <dbReference type="ARBA" id="ARBA00004123"/>
    </source>
</evidence>
<feature type="compositionally biased region" description="Basic and acidic residues" evidence="6">
    <location>
        <begin position="833"/>
        <end position="847"/>
    </location>
</feature>
<dbReference type="GO" id="GO:0000118">
    <property type="term" value="C:histone deacetylase complex"/>
    <property type="evidence" value="ECO:0007669"/>
    <property type="project" value="TreeGrafter"/>
</dbReference>
<dbReference type="Gene3D" id="1.20.1160.11">
    <property type="entry name" value="Paired amphipathic helix"/>
    <property type="match status" value="2"/>
</dbReference>
<feature type="domain" description="Histone deacetylase interacting" evidence="7">
    <location>
        <begin position="366"/>
        <end position="466"/>
    </location>
</feature>
<keyword evidence="2" id="KW-0678">Repressor</keyword>
<dbReference type="Proteomes" id="UP001152523">
    <property type="component" value="Unassembled WGS sequence"/>
</dbReference>
<dbReference type="GO" id="GO:0003714">
    <property type="term" value="F:transcription corepressor activity"/>
    <property type="evidence" value="ECO:0007669"/>
    <property type="project" value="InterPro"/>
</dbReference>
<feature type="region of interest" description="Disordered" evidence="6">
    <location>
        <begin position="288"/>
        <end position="330"/>
    </location>
</feature>
<keyword evidence="4 5" id="KW-0539">Nucleus</keyword>
<feature type="compositionally biased region" description="Acidic residues" evidence="6">
    <location>
        <begin position="763"/>
        <end position="777"/>
    </location>
</feature>
<evidence type="ECO:0000256" key="6">
    <source>
        <dbReference type="SAM" id="MobiDB-lite"/>
    </source>
</evidence>
<dbReference type="InterPro" id="IPR003822">
    <property type="entry name" value="PAH"/>
</dbReference>
<dbReference type="GO" id="GO:0000122">
    <property type="term" value="P:negative regulation of transcription by RNA polymerase II"/>
    <property type="evidence" value="ECO:0007669"/>
    <property type="project" value="TreeGrafter"/>
</dbReference>
<dbReference type="Pfam" id="PF02671">
    <property type="entry name" value="PAH"/>
    <property type="match status" value="2"/>
</dbReference>
<evidence type="ECO:0000259" key="7">
    <source>
        <dbReference type="SMART" id="SM00761"/>
    </source>
</evidence>